<protein>
    <submittedName>
        <fullName evidence="1">Uncharacterized protein</fullName>
    </submittedName>
</protein>
<name>A0AAV1J3F7_9NEOP</name>
<keyword evidence="2" id="KW-1185">Reference proteome</keyword>
<dbReference type="Proteomes" id="UP001497472">
    <property type="component" value="Unassembled WGS sequence"/>
</dbReference>
<accession>A0AAV1J3F7</accession>
<proteinExistence type="predicted"/>
<dbReference type="AlphaFoldDB" id="A0AAV1J3F7"/>
<dbReference type="EMBL" id="CAVLEF010000003">
    <property type="protein sequence ID" value="CAK1542763.1"/>
    <property type="molecule type" value="Genomic_DNA"/>
</dbReference>
<evidence type="ECO:0000313" key="1">
    <source>
        <dbReference type="EMBL" id="CAK1542763.1"/>
    </source>
</evidence>
<comment type="caution">
    <text evidence="1">The sequence shown here is derived from an EMBL/GenBank/DDBJ whole genome shotgun (WGS) entry which is preliminary data.</text>
</comment>
<reference evidence="1 2" key="1">
    <citation type="submission" date="2023-11" db="EMBL/GenBank/DDBJ databases">
        <authorList>
            <person name="Okamura Y."/>
        </authorList>
    </citation>
    <scope>NUCLEOTIDE SEQUENCE [LARGE SCALE GENOMIC DNA]</scope>
</reference>
<evidence type="ECO:0000313" key="2">
    <source>
        <dbReference type="Proteomes" id="UP001497472"/>
    </source>
</evidence>
<organism evidence="1 2">
    <name type="scientific">Leptosia nina</name>
    <dbReference type="NCBI Taxonomy" id="320188"/>
    <lineage>
        <taxon>Eukaryota</taxon>
        <taxon>Metazoa</taxon>
        <taxon>Ecdysozoa</taxon>
        <taxon>Arthropoda</taxon>
        <taxon>Hexapoda</taxon>
        <taxon>Insecta</taxon>
        <taxon>Pterygota</taxon>
        <taxon>Neoptera</taxon>
        <taxon>Endopterygota</taxon>
        <taxon>Lepidoptera</taxon>
        <taxon>Glossata</taxon>
        <taxon>Ditrysia</taxon>
        <taxon>Papilionoidea</taxon>
        <taxon>Pieridae</taxon>
        <taxon>Pierinae</taxon>
        <taxon>Leptosia</taxon>
    </lineage>
</organism>
<gene>
    <name evidence="1" type="ORF">LNINA_LOCUS2620</name>
</gene>
<sequence length="83" mass="9785">MGHEHCKLFSSARYFSTVQTFTRVCMTASRIVPCFHTSSKCDVIVQCYDWMIVYFMRSVMVERTTRARVLVGHDYFARENFQA</sequence>